<dbReference type="AlphaFoldDB" id="A0A8B8R7E2"/>
<sequence length="214" mass="23991">MPRLLKMKVTSRTLGQSLDRVQLARKPKPTEKCLMTPANLLLPRVPAPDKEPCQCLDVREEGRSGARSHRMGVVYFPGLPQPARLLLHSVAHERVLTSWAGREWVCLLPRRLPLWLSEKECVCLSKQNFPVDLEEWACLPARKERVSVWIKREKNSTVQAHQPWLGAAFLPHKDSQLPQQLPTNSVCLGLEAGGGADEAMRGCCYPPDSGKTDT</sequence>
<dbReference type="GeneID" id="116657051"/>
<keyword evidence="1" id="KW-1185">Reference proteome</keyword>
<proteinExistence type="predicted"/>
<protein>
    <submittedName>
        <fullName evidence="2">Uncharacterized protein LOC116657051</fullName>
    </submittedName>
</protein>
<gene>
    <name evidence="2" type="primary">LOC116657051</name>
</gene>
<dbReference type="KEGG" id="cfr:116657051"/>
<reference evidence="2" key="1">
    <citation type="submission" date="2025-08" db="UniProtKB">
        <authorList>
            <consortium name="RefSeq"/>
        </authorList>
    </citation>
    <scope>IDENTIFICATION</scope>
    <source>
        <tissue evidence="2">Ear skin</tissue>
    </source>
</reference>
<organism evidence="1 2">
    <name type="scientific">Camelus ferus</name>
    <name type="common">Wild bactrian camel</name>
    <name type="synonym">Camelus bactrianus ferus</name>
    <dbReference type="NCBI Taxonomy" id="419612"/>
    <lineage>
        <taxon>Eukaryota</taxon>
        <taxon>Metazoa</taxon>
        <taxon>Chordata</taxon>
        <taxon>Craniata</taxon>
        <taxon>Vertebrata</taxon>
        <taxon>Euteleostomi</taxon>
        <taxon>Mammalia</taxon>
        <taxon>Eutheria</taxon>
        <taxon>Laurasiatheria</taxon>
        <taxon>Artiodactyla</taxon>
        <taxon>Tylopoda</taxon>
        <taxon>Camelidae</taxon>
        <taxon>Camelus</taxon>
    </lineage>
</organism>
<name>A0A8B8R7E2_CAMFR</name>
<evidence type="ECO:0000313" key="1">
    <source>
        <dbReference type="Proteomes" id="UP000694856"/>
    </source>
</evidence>
<accession>A0A8B8R7E2</accession>
<dbReference type="RefSeq" id="XP_032313913.1">
    <property type="nucleotide sequence ID" value="XM_032458022.1"/>
</dbReference>
<evidence type="ECO:0000313" key="2">
    <source>
        <dbReference type="RefSeq" id="XP_032313913.1"/>
    </source>
</evidence>
<dbReference type="Proteomes" id="UP000694856">
    <property type="component" value="Chromosome 17"/>
</dbReference>